<dbReference type="AlphaFoldDB" id="A0A9X3EQU2"/>
<dbReference type="Pfam" id="PF01694">
    <property type="entry name" value="Rhomboid"/>
    <property type="match status" value="1"/>
</dbReference>
<evidence type="ECO:0000256" key="5">
    <source>
        <dbReference type="ARBA" id="ARBA00022989"/>
    </source>
</evidence>
<feature type="transmembrane region" description="Helical" evidence="7">
    <location>
        <begin position="113"/>
        <end position="131"/>
    </location>
</feature>
<evidence type="ECO:0000256" key="7">
    <source>
        <dbReference type="SAM" id="Phobius"/>
    </source>
</evidence>
<dbReference type="PANTHER" id="PTHR43066:SF26">
    <property type="entry name" value="RHOMBOID PROTEASE GLPG"/>
    <property type="match status" value="1"/>
</dbReference>
<dbReference type="RefSeq" id="WP_267771185.1">
    <property type="nucleotide sequence ID" value="NZ_JAPNKE010000002.1"/>
</dbReference>
<keyword evidence="6 7" id="KW-0472">Membrane</keyword>
<dbReference type="GO" id="GO:0016020">
    <property type="term" value="C:membrane"/>
    <property type="evidence" value="ECO:0007669"/>
    <property type="project" value="UniProtKB-SubCell"/>
</dbReference>
<evidence type="ECO:0000256" key="3">
    <source>
        <dbReference type="ARBA" id="ARBA00022519"/>
    </source>
</evidence>
<dbReference type="PANTHER" id="PTHR43066">
    <property type="entry name" value="RHOMBOID-RELATED PROTEIN"/>
    <property type="match status" value="1"/>
</dbReference>
<feature type="domain" description="Peptidase S54 rhomboid" evidence="8">
    <location>
        <begin position="1"/>
        <end position="125"/>
    </location>
</feature>
<dbReference type="Gene3D" id="1.20.1540.10">
    <property type="entry name" value="Rhomboid-like"/>
    <property type="match status" value="1"/>
</dbReference>
<dbReference type="EC" id="3.4.21.105" evidence="9"/>
<evidence type="ECO:0000256" key="6">
    <source>
        <dbReference type="ARBA" id="ARBA00023136"/>
    </source>
</evidence>
<keyword evidence="9" id="KW-0645">Protease</keyword>
<evidence type="ECO:0000256" key="1">
    <source>
        <dbReference type="ARBA" id="ARBA00004141"/>
    </source>
</evidence>
<reference evidence="9" key="1">
    <citation type="submission" date="2022-11" db="EMBL/GenBank/DDBJ databases">
        <title>Minimal conservation of predation-associated metabolite biosynthetic gene clusters underscores biosynthetic potential of Myxococcota including descriptions for ten novel species: Archangium lansinium sp. nov., Myxococcus landrumus sp. nov., Nannocystis bai.</title>
        <authorList>
            <person name="Ahearne A."/>
            <person name="Stevens C."/>
            <person name="Phillips K."/>
        </authorList>
    </citation>
    <scope>NUCLEOTIDE SEQUENCE</scope>
    <source>
        <strain evidence="9">Na p29</strain>
    </source>
</reference>
<dbReference type="InterPro" id="IPR035952">
    <property type="entry name" value="Rhomboid-like_sf"/>
</dbReference>
<evidence type="ECO:0000256" key="4">
    <source>
        <dbReference type="ARBA" id="ARBA00022692"/>
    </source>
</evidence>
<dbReference type="GO" id="GO:0004252">
    <property type="term" value="F:serine-type endopeptidase activity"/>
    <property type="evidence" value="ECO:0007669"/>
    <property type="project" value="InterPro"/>
</dbReference>
<sequence length="160" mass="17046">MLIHFGPLHLVFNMMWTWQLGRQVEHHHGSLALIGLVLLSEVPGGLGQYLVTGPNFGGMSGVVYGLFGFVWMQARYAPRRGYHLDDRSAVLMMLWFVACGTGLLGHVANVGHAGGLVAGLLAGLPVYVGHLRDRIDAPDSRPAAGPVSTFAGLAGWSGDS</sequence>
<accession>A0A9X3EQU2</accession>
<name>A0A9X3EQU2_9BACT</name>
<feature type="transmembrane region" description="Helical" evidence="7">
    <location>
        <begin position="89"/>
        <end position="107"/>
    </location>
</feature>
<dbReference type="EMBL" id="JAPNKE010000002">
    <property type="protein sequence ID" value="MCY1008582.1"/>
    <property type="molecule type" value="Genomic_DNA"/>
</dbReference>
<evidence type="ECO:0000313" key="9">
    <source>
        <dbReference type="EMBL" id="MCY1008582.1"/>
    </source>
</evidence>
<keyword evidence="2" id="KW-1003">Cell membrane</keyword>
<gene>
    <name evidence="9" type="ORF">OV079_24075</name>
</gene>
<proteinExistence type="predicted"/>
<evidence type="ECO:0000259" key="8">
    <source>
        <dbReference type="Pfam" id="PF01694"/>
    </source>
</evidence>
<comment type="subcellular location">
    <subcellularLocation>
        <location evidence="1">Membrane</location>
        <topology evidence="1">Multi-pass membrane protein</topology>
    </subcellularLocation>
</comment>
<keyword evidence="4 7" id="KW-0812">Transmembrane</keyword>
<keyword evidence="3" id="KW-0997">Cell inner membrane</keyword>
<keyword evidence="5 7" id="KW-1133">Transmembrane helix</keyword>
<evidence type="ECO:0000313" key="10">
    <source>
        <dbReference type="Proteomes" id="UP001150924"/>
    </source>
</evidence>
<evidence type="ECO:0000256" key="2">
    <source>
        <dbReference type="ARBA" id="ARBA00022475"/>
    </source>
</evidence>
<organism evidence="9 10">
    <name type="scientific">Nannocystis pusilla</name>
    <dbReference type="NCBI Taxonomy" id="889268"/>
    <lineage>
        <taxon>Bacteria</taxon>
        <taxon>Pseudomonadati</taxon>
        <taxon>Myxococcota</taxon>
        <taxon>Polyangia</taxon>
        <taxon>Nannocystales</taxon>
        <taxon>Nannocystaceae</taxon>
        <taxon>Nannocystis</taxon>
    </lineage>
</organism>
<dbReference type="SUPFAM" id="SSF144091">
    <property type="entry name" value="Rhomboid-like"/>
    <property type="match status" value="1"/>
</dbReference>
<keyword evidence="9" id="KW-0378">Hydrolase</keyword>
<dbReference type="InterPro" id="IPR022764">
    <property type="entry name" value="Peptidase_S54_rhomboid_dom"/>
</dbReference>
<feature type="transmembrane region" description="Helical" evidence="7">
    <location>
        <begin position="56"/>
        <end position="77"/>
    </location>
</feature>
<protein>
    <submittedName>
        <fullName evidence="9">Rhomboid family intramembrane serine protease</fullName>
        <ecNumber evidence="9">3.4.21.105</ecNumber>
    </submittedName>
</protein>
<comment type="caution">
    <text evidence="9">The sequence shown here is derived from an EMBL/GenBank/DDBJ whole genome shotgun (WGS) entry which is preliminary data.</text>
</comment>
<dbReference type="GO" id="GO:0006508">
    <property type="term" value="P:proteolysis"/>
    <property type="evidence" value="ECO:0007669"/>
    <property type="project" value="UniProtKB-KW"/>
</dbReference>
<keyword evidence="10" id="KW-1185">Reference proteome</keyword>
<dbReference type="Proteomes" id="UP001150924">
    <property type="component" value="Unassembled WGS sequence"/>
</dbReference>